<evidence type="ECO:0000256" key="4">
    <source>
        <dbReference type="ARBA" id="ARBA00023125"/>
    </source>
</evidence>
<dbReference type="AlphaFoldDB" id="A0A9X0I672"/>
<reference evidence="8 9" key="1">
    <citation type="submission" date="2015-10" db="EMBL/GenBank/DDBJ databases">
        <authorList>
            <person name="Ju K.-S."/>
            <person name="Doroghazi J.R."/>
            <person name="Metcalf W.W."/>
        </authorList>
    </citation>
    <scope>NUCLEOTIDE SEQUENCE [LARGE SCALE GENOMIC DNA]</scope>
    <source>
        <strain evidence="8 9">NRRL B-24793</strain>
    </source>
</reference>
<dbReference type="Gene3D" id="1.10.10.10">
    <property type="entry name" value="Winged helix-like DNA-binding domain superfamily/Winged helix DNA-binding domain"/>
    <property type="match status" value="1"/>
</dbReference>
<sequence>MEADEFEMFVRQSTPALRRYARAVAADFDQAEDLLQETYVRMAGAWHRLLVEGNPIGYAKTVMVRLHISWMRTLVRRARIVAPVRPLVADGGLGRVDDHDQLRRMLADLPPLQRVVLVLSYLDDMTDEAIAEAIGRRPATVRSLRHRALGAIRAGLPTHAGADRKVAG</sequence>
<dbReference type="Proteomes" id="UP000053246">
    <property type="component" value="Unassembled WGS sequence"/>
</dbReference>
<name>A0A9X0I672_9ACTN</name>
<dbReference type="InterPro" id="IPR014284">
    <property type="entry name" value="RNA_pol_sigma-70_dom"/>
</dbReference>
<dbReference type="Pfam" id="PF04542">
    <property type="entry name" value="Sigma70_r2"/>
    <property type="match status" value="1"/>
</dbReference>
<evidence type="ECO:0000256" key="1">
    <source>
        <dbReference type="ARBA" id="ARBA00010641"/>
    </source>
</evidence>
<evidence type="ECO:0000259" key="7">
    <source>
        <dbReference type="Pfam" id="PF08281"/>
    </source>
</evidence>
<dbReference type="InterPro" id="IPR039425">
    <property type="entry name" value="RNA_pol_sigma-70-like"/>
</dbReference>
<dbReference type="PANTHER" id="PTHR43133:SF50">
    <property type="entry name" value="ECF RNA POLYMERASE SIGMA FACTOR SIGM"/>
    <property type="match status" value="1"/>
</dbReference>
<dbReference type="NCBIfam" id="TIGR02937">
    <property type="entry name" value="sigma70-ECF"/>
    <property type="match status" value="1"/>
</dbReference>
<dbReference type="InterPro" id="IPR013324">
    <property type="entry name" value="RNA_pol_sigma_r3/r4-like"/>
</dbReference>
<dbReference type="InterPro" id="IPR036388">
    <property type="entry name" value="WH-like_DNA-bd_sf"/>
</dbReference>
<dbReference type="GO" id="GO:0006352">
    <property type="term" value="P:DNA-templated transcription initiation"/>
    <property type="evidence" value="ECO:0007669"/>
    <property type="project" value="InterPro"/>
</dbReference>
<gene>
    <name evidence="8" type="ORF">ADL17_00735</name>
</gene>
<evidence type="ECO:0000259" key="6">
    <source>
        <dbReference type="Pfam" id="PF04542"/>
    </source>
</evidence>
<feature type="domain" description="RNA polymerase sigma factor 70 region 4 type 2" evidence="7">
    <location>
        <begin position="100"/>
        <end position="149"/>
    </location>
</feature>
<keyword evidence="2" id="KW-0805">Transcription regulation</keyword>
<comment type="caution">
    <text evidence="8">The sequence shown here is derived from an EMBL/GenBank/DDBJ whole genome shotgun (WGS) entry which is preliminary data.</text>
</comment>
<keyword evidence="3" id="KW-0731">Sigma factor</keyword>
<evidence type="ECO:0000313" key="8">
    <source>
        <dbReference type="EMBL" id="KUJ47691.1"/>
    </source>
</evidence>
<organism evidence="8 9">
    <name type="scientific">Micromonospora maris</name>
    <dbReference type="NCBI Taxonomy" id="1003110"/>
    <lineage>
        <taxon>Bacteria</taxon>
        <taxon>Bacillati</taxon>
        <taxon>Actinomycetota</taxon>
        <taxon>Actinomycetes</taxon>
        <taxon>Micromonosporales</taxon>
        <taxon>Micromonosporaceae</taxon>
        <taxon>Micromonospora</taxon>
    </lineage>
</organism>
<evidence type="ECO:0000256" key="2">
    <source>
        <dbReference type="ARBA" id="ARBA00023015"/>
    </source>
</evidence>
<dbReference type="EMBL" id="LMWI01000001">
    <property type="protein sequence ID" value="KUJ47691.1"/>
    <property type="molecule type" value="Genomic_DNA"/>
</dbReference>
<evidence type="ECO:0000256" key="5">
    <source>
        <dbReference type="ARBA" id="ARBA00023163"/>
    </source>
</evidence>
<evidence type="ECO:0000313" key="9">
    <source>
        <dbReference type="Proteomes" id="UP000053246"/>
    </source>
</evidence>
<dbReference type="InterPro" id="IPR013325">
    <property type="entry name" value="RNA_pol_sigma_r2"/>
</dbReference>
<dbReference type="PANTHER" id="PTHR43133">
    <property type="entry name" value="RNA POLYMERASE ECF-TYPE SIGMA FACTO"/>
    <property type="match status" value="1"/>
</dbReference>
<feature type="domain" description="RNA polymerase sigma-70 region 2" evidence="6">
    <location>
        <begin position="10"/>
        <end position="74"/>
    </location>
</feature>
<dbReference type="Pfam" id="PF08281">
    <property type="entry name" value="Sigma70_r4_2"/>
    <property type="match status" value="1"/>
</dbReference>
<dbReference type="Gene3D" id="1.10.1740.10">
    <property type="match status" value="1"/>
</dbReference>
<dbReference type="InterPro" id="IPR007627">
    <property type="entry name" value="RNA_pol_sigma70_r2"/>
</dbReference>
<dbReference type="SUPFAM" id="SSF88946">
    <property type="entry name" value="Sigma2 domain of RNA polymerase sigma factors"/>
    <property type="match status" value="1"/>
</dbReference>
<dbReference type="InterPro" id="IPR013249">
    <property type="entry name" value="RNA_pol_sigma70_r4_t2"/>
</dbReference>
<dbReference type="SUPFAM" id="SSF88659">
    <property type="entry name" value="Sigma3 and sigma4 domains of RNA polymerase sigma factors"/>
    <property type="match status" value="1"/>
</dbReference>
<keyword evidence="9" id="KW-1185">Reference proteome</keyword>
<dbReference type="CDD" id="cd06171">
    <property type="entry name" value="Sigma70_r4"/>
    <property type="match status" value="1"/>
</dbReference>
<keyword evidence="4" id="KW-0238">DNA-binding</keyword>
<proteinExistence type="inferred from homology"/>
<dbReference type="RefSeq" id="WP_013730847.1">
    <property type="nucleotide sequence ID" value="NZ_LMWI01000001.1"/>
</dbReference>
<evidence type="ECO:0000256" key="3">
    <source>
        <dbReference type="ARBA" id="ARBA00023082"/>
    </source>
</evidence>
<keyword evidence="5" id="KW-0804">Transcription</keyword>
<dbReference type="OMA" id="RMAGAWH"/>
<protein>
    <submittedName>
        <fullName evidence="8">Uncharacterized protein</fullName>
    </submittedName>
</protein>
<accession>A0A9X0I672</accession>
<comment type="similarity">
    <text evidence="1">Belongs to the sigma-70 factor family. ECF subfamily.</text>
</comment>
<dbReference type="GO" id="GO:0003677">
    <property type="term" value="F:DNA binding"/>
    <property type="evidence" value="ECO:0007669"/>
    <property type="project" value="UniProtKB-KW"/>
</dbReference>
<dbReference type="GO" id="GO:0016987">
    <property type="term" value="F:sigma factor activity"/>
    <property type="evidence" value="ECO:0007669"/>
    <property type="project" value="UniProtKB-KW"/>
</dbReference>